<organism evidence="2 3">
    <name type="scientific">Thalassiosira oceanica</name>
    <name type="common">Marine diatom</name>
    <dbReference type="NCBI Taxonomy" id="159749"/>
    <lineage>
        <taxon>Eukaryota</taxon>
        <taxon>Sar</taxon>
        <taxon>Stramenopiles</taxon>
        <taxon>Ochrophyta</taxon>
        <taxon>Bacillariophyta</taxon>
        <taxon>Coscinodiscophyceae</taxon>
        <taxon>Thalassiosirophycidae</taxon>
        <taxon>Thalassiosirales</taxon>
        <taxon>Thalassiosiraceae</taxon>
        <taxon>Thalassiosira</taxon>
    </lineage>
</organism>
<accession>K0S7I1</accession>
<sequence length="86" mass="9174">MSGEKLLLDDDEEQDMFGGEEEDVDVPMDAPQPSVKQEETAPPPSDPPEADGRTPAASVELQENGVVASSQSIPATDHHHAVQIEP</sequence>
<feature type="compositionally biased region" description="Acidic residues" evidence="1">
    <location>
        <begin position="9"/>
        <end position="26"/>
    </location>
</feature>
<comment type="caution">
    <text evidence="2">The sequence shown here is derived from an EMBL/GenBank/DDBJ whole genome shotgun (WGS) entry which is preliminary data.</text>
</comment>
<dbReference type="AlphaFoldDB" id="K0S7I1"/>
<name>K0S7I1_THAOC</name>
<feature type="region of interest" description="Disordered" evidence="1">
    <location>
        <begin position="1"/>
        <end position="86"/>
    </location>
</feature>
<evidence type="ECO:0000256" key="1">
    <source>
        <dbReference type="SAM" id="MobiDB-lite"/>
    </source>
</evidence>
<feature type="compositionally biased region" description="Basic and acidic residues" evidence="1">
    <location>
        <begin position="76"/>
        <end position="86"/>
    </location>
</feature>
<proteinExistence type="predicted"/>
<dbReference type="Proteomes" id="UP000266841">
    <property type="component" value="Unassembled WGS sequence"/>
</dbReference>
<reference evidence="2 3" key="1">
    <citation type="journal article" date="2012" name="Genome Biol.">
        <title>Genome and low-iron response of an oceanic diatom adapted to chronic iron limitation.</title>
        <authorList>
            <person name="Lommer M."/>
            <person name="Specht M."/>
            <person name="Roy A.S."/>
            <person name="Kraemer L."/>
            <person name="Andreson R."/>
            <person name="Gutowska M.A."/>
            <person name="Wolf J."/>
            <person name="Bergner S.V."/>
            <person name="Schilhabel M.B."/>
            <person name="Klostermeier U.C."/>
            <person name="Beiko R.G."/>
            <person name="Rosenstiel P."/>
            <person name="Hippler M."/>
            <person name="Laroche J."/>
        </authorList>
    </citation>
    <scope>NUCLEOTIDE SEQUENCE [LARGE SCALE GENOMIC DNA]</scope>
    <source>
        <strain evidence="2 3">CCMP1005</strain>
    </source>
</reference>
<gene>
    <name evidence="2" type="ORF">THAOC_17316</name>
</gene>
<protein>
    <submittedName>
        <fullName evidence="2">Uncharacterized protein</fullName>
    </submittedName>
</protein>
<dbReference type="EMBL" id="AGNL01019128">
    <property type="protein sequence ID" value="EJK62088.1"/>
    <property type="molecule type" value="Genomic_DNA"/>
</dbReference>
<evidence type="ECO:0000313" key="2">
    <source>
        <dbReference type="EMBL" id="EJK62088.1"/>
    </source>
</evidence>
<dbReference type="OrthoDB" id="26282at2759"/>
<feature type="non-terminal residue" evidence="2">
    <location>
        <position position="86"/>
    </location>
</feature>
<evidence type="ECO:0000313" key="3">
    <source>
        <dbReference type="Proteomes" id="UP000266841"/>
    </source>
</evidence>
<keyword evidence="3" id="KW-1185">Reference proteome</keyword>